<evidence type="ECO:0000256" key="2">
    <source>
        <dbReference type="ARBA" id="ARBA00023235"/>
    </source>
</evidence>
<evidence type="ECO:0000313" key="8">
    <source>
        <dbReference type="Proteomes" id="UP000823615"/>
    </source>
</evidence>
<name>A0A9D9DZY5_9SPIO</name>
<dbReference type="CDD" id="cd02869">
    <property type="entry name" value="PseudoU_synth_RluA_like"/>
    <property type="match status" value="1"/>
</dbReference>
<dbReference type="GO" id="GO:0009982">
    <property type="term" value="F:pseudouridine synthase activity"/>
    <property type="evidence" value="ECO:0007669"/>
    <property type="project" value="InterPro"/>
</dbReference>
<dbReference type="GO" id="GO:0140098">
    <property type="term" value="F:catalytic activity, acting on RNA"/>
    <property type="evidence" value="ECO:0007669"/>
    <property type="project" value="UniProtKB-ARBA"/>
</dbReference>
<proteinExistence type="inferred from homology"/>
<feature type="domain" description="Pseudouridine synthase RsuA/RluA-like" evidence="6">
    <location>
        <begin position="87"/>
        <end position="241"/>
    </location>
</feature>
<dbReference type="PANTHER" id="PTHR21600">
    <property type="entry name" value="MITOCHONDRIAL RNA PSEUDOURIDINE SYNTHASE"/>
    <property type="match status" value="1"/>
</dbReference>
<dbReference type="SUPFAM" id="SSF55120">
    <property type="entry name" value="Pseudouridine synthase"/>
    <property type="match status" value="1"/>
</dbReference>
<dbReference type="AlphaFoldDB" id="A0A9D9DZY5"/>
<evidence type="ECO:0000256" key="5">
    <source>
        <dbReference type="RuleBase" id="RU362028"/>
    </source>
</evidence>
<reference evidence="7" key="1">
    <citation type="submission" date="2020-10" db="EMBL/GenBank/DDBJ databases">
        <authorList>
            <person name="Gilroy R."/>
        </authorList>
    </citation>
    <scope>NUCLEOTIDE SEQUENCE</scope>
    <source>
        <strain evidence="7">7293</strain>
    </source>
</reference>
<comment type="caution">
    <text evidence="7">The sequence shown here is derived from an EMBL/GenBank/DDBJ whole genome shotgun (WGS) entry which is preliminary data.</text>
</comment>
<reference evidence="7" key="2">
    <citation type="journal article" date="2021" name="PeerJ">
        <title>Extensive microbial diversity within the chicken gut microbiome revealed by metagenomics and culture.</title>
        <authorList>
            <person name="Gilroy R."/>
            <person name="Ravi A."/>
            <person name="Getino M."/>
            <person name="Pursley I."/>
            <person name="Horton D.L."/>
            <person name="Alikhan N.F."/>
            <person name="Baker D."/>
            <person name="Gharbi K."/>
            <person name="Hall N."/>
            <person name="Watson M."/>
            <person name="Adriaenssens E.M."/>
            <person name="Foster-Nyarko E."/>
            <person name="Jarju S."/>
            <person name="Secka A."/>
            <person name="Antonio M."/>
            <person name="Oren A."/>
            <person name="Chaudhuri R.R."/>
            <person name="La Ragione R."/>
            <person name="Hildebrand F."/>
            <person name="Pallen M.J."/>
        </authorList>
    </citation>
    <scope>NUCLEOTIDE SEQUENCE</scope>
    <source>
        <strain evidence="7">7293</strain>
    </source>
</reference>
<organism evidence="7 8">
    <name type="scientific">Candidatus Ornithospirochaeta stercoripullorum</name>
    <dbReference type="NCBI Taxonomy" id="2840899"/>
    <lineage>
        <taxon>Bacteria</taxon>
        <taxon>Pseudomonadati</taxon>
        <taxon>Spirochaetota</taxon>
        <taxon>Spirochaetia</taxon>
        <taxon>Spirochaetales</taxon>
        <taxon>Spirochaetaceae</taxon>
        <taxon>Spirochaetaceae incertae sedis</taxon>
        <taxon>Candidatus Ornithospirochaeta</taxon>
    </lineage>
</organism>
<evidence type="ECO:0000256" key="4">
    <source>
        <dbReference type="PROSITE-ProRule" id="PRU00182"/>
    </source>
</evidence>
<comment type="similarity">
    <text evidence="1 5">Belongs to the pseudouridine synthase RluA family.</text>
</comment>
<dbReference type="Gene3D" id="3.30.2350.10">
    <property type="entry name" value="Pseudouridine synthase"/>
    <property type="match status" value="1"/>
</dbReference>
<comment type="function">
    <text evidence="5">Responsible for synthesis of pseudouridine from uracil.</text>
</comment>
<dbReference type="InterPro" id="IPR020103">
    <property type="entry name" value="PsdUridine_synth_cat_dom_sf"/>
</dbReference>
<keyword evidence="2 5" id="KW-0413">Isomerase</keyword>
<keyword evidence="4" id="KW-0694">RNA-binding</keyword>
<dbReference type="Pfam" id="PF00849">
    <property type="entry name" value="PseudoU_synth_2"/>
    <property type="match status" value="1"/>
</dbReference>
<dbReference type="InterPro" id="IPR006225">
    <property type="entry name" value="PsdUridine_synth_RluC/D"/>
</dbReference>
<evidence type="ECO:0000256" key="3">
    <source>
        <dbReference type="PIRSR" id="PIRSR606225-1"/>
    </source>
</evidence>
<dbReference type="InterPro" id="IPR006224">
    <property type="entry name" value="PsdUridine_synth_RluA-like_CS"/>
</dbReference>
<dbReference type="PROSITE" id="PS50889">
    <property type="entry name" value="S4"/>
    <property type="match status" value="1"/>
</dbReference>
<evidence type="ECO:0000313" key="7">
    <source>
        <dbReference type="EMBL" id="MBO8436676.1"/>
    </source>
</evidence>
<dbReference type="PANTHER" id="PTHR21600:SF44">
    <property type="entry name" value="RIBOSOMAL LARGE SUBUNIT PSEUDOURIDINE SYNTHASE D"/>
    <property type="match status" value="1"/>
</dbReference>
<gene>
    <name evidence="7" type="ORF">IAA97_06830</name>
</gene>
<evidence type="ECO:0000256" key="1">
    <source>
        <dbReference type="ARBA" id="ARBA00010876"/>
    </source>
</evidence>
<comment type="catalytic activity">
    <reaction evidence="5">
        <text>a uridine in RNA = a pseudouridine in RNA</text>
        <dbReference type="Rhea" id="RHEA:48348"/>
        <dbReference type="Rhea" id="RHEA-COMP:12068"/>
        <dbReference type="Rhea" id="RHEA-COMP:12069"/>
        <dbReference type="ChEBI" id="CHEBI:65314"/>
        <dbReference type="ChEBI" id="CHEBI:65315"/>
    </reaction>
</comment>
<accession>A0A9D9DZY5</accession>
<dbReference type="GO" id="GO:0003723">
    <property type="term" value="F:RNA binding"/>
    <property type="evidence" value="ECO:0007669"/>
    <property type="project" value="UniProtKB-KW"/>
</dbReference>
<dbReference type="EC" id="5.4.99.-" evidence="5"/>
<dbReference type="Proteomes" id="UP000823615">
    <property type="component" value="Unassembled WGS sequence"/>
</dbReference>
<protein>
    <recommendedName>
        <fullName evidence="5">Pseudouridine synthase</fullName>
        <ecNumber evidence="5">5.4.99.-</ecNumber>
    </recommendedName>
</protein>
<dbReference type="NCBIfam" id="TIGR00005">
    <property type="entry name" value="rluA_subfam"/>
    <property type="match status" value="1"/>
</dbReference>
<dbReference type="GO" id="GO:0000455">
    <property type="term" value="P:enzyme-directed rRNA pseudouridine synthesis"/>
    <property type="evidence" value="ECO:0007669"/>
    <property type="project" value="TreeGrafter"/>
</dbReference>
<sequence>MVNRHRKEQVTIEVTGRLDSAVASSSSIPRSVFSLPSVSILLNGKSVKKSAKVKDGDIVELEWDEEFFDGIAAEEIPLSIIYEDEAILVINKEQGMVVHPGAGVHSGTLVNALVSRYGDDFASSDDERPGIVHRLDKDTSGVMVIAKTREALNALQGEFASHSAEKHYLAIVKGTLPEMHGFIELNIERDPSDRKRYRATETTRGKSALTEYRVAKLLGPYTLVDVRLHTGRTHQIRVHMKAIGHPILGDPIYGVRDPRYPDARLMLHSHTLEIAHPVSGERMKFEAPLPERFKKFLES</sequence>
<feature type="active site" evidence="3">
    <location>
        <position position="136"/>
    </location>
</feature>
<evidence type="ECO:0000259" key="6">
    <source>
        <dbReference type="Pfam" id="PF00849"/>
    </source>
</evidence>
<dbReference type="PROSITE" id="PS01129">
    <property type="entry name" value="PSI_RLU"/>
    <property type="match status" value="1"/>
</dbReference>
<dbReference type="InterPro" id="IPR006145">
    <property type="entry name" value="PsdUridine_synth_RsuA/RluA"/>
</dbReference>
<dbReference type="EMBL" id="JADIMT010000079">
    <property type="protein sequence ID" value="MBO8436676.1"/>
    <property type="molecule type" value="Genomic_DNA"/>
</dbReference>
<dbReference type="InterPro" id="IPR050188">
    <property type="entry name" value="RluA_PseudoU_synthase"/>
</dbReference>